<dbReference type="EMBL" id="BDDD01000647">
    <property type="protein sequence ID" value="GAV68637.1"/>
    <property type="molecule type" value="Genomic_DNA"/>
</dbReference>
<dbReference type="PROSITE" id="PS00086">
    <property type="entry name" value="CYTOCHROME_P450"/>
    <property type="match status" value="1"/>
</dbReference>
<keyword evidence="7 10" id="KW-0560">Oxidoreductase</keyword>
<comment type="subcellular location">
    <subcellularLocation>
        <location evidence="2">Membrane</location>
        <topology evidence="2">Single-pass membrane protein</topology>
    </subcellularLocation>
</comment>
<name>A0A1Q3BKU7_CEPFO</name>
<dbReference type="PRINTS" id="PR00385">
    <property type="entry name" value="P450"/>
</dbReference>
<dbReference type="SUPFAM" id="SSF48264">
    <property type="entry name" value="Cytochrome P450"/>
    <property type="match status" value="1"/>
</dbReference>
<keyword evidence="6 11" id="KW-1133">Transmembrane helix</keyword>
<keyword evidence="4 11" id="KW-0812">Transmembrane</keyword>
<sequence length="480" mass="54827">MNSFITILLLIVPMIILLLTITKRRRSSSKRLPLPPGSLGLPIIGQSLSFFRAMKSNTAEKWLDQRTQKYGPISKLTLFGNPTVFISGLAANKFIFTSNSSGITSNQQSKSTRAILGDRNMLELVDHDHKRVRDALMLFLKPESLKDYVGKMDGGVREHLDMYWEGKQQVKVLPLMRRLTFDIICSLFCGFERGPKRDEFVDLFPKMVDGVWSVPINLPFTSYNRSLRATARMRKIVRNLIHEKRVQLENGASPHQDLITCLLSIRNDDNEELITEEEILQNVIFVMGAGYDTTSTLITFLVRLFANDPVVHASVLQEQEEIAKNNPSGESLTWEDLAKMKYTWRVAMETLRLFPPVFGGNRRALKDIEYDGHIIPKGWQIFWVAYKTHVDDRIFPEPTKFIPSRFENQASIPPYSFIPFGGGPRICPGMEYARIETLVAVHYLITRFSWKLCGDDSFSRTPLPVPSKGLPVQITSRKVW</sequence>
<dbReference type="Proteomes" id="UP000187406">
    <property type="component" value="Unassembled WGS sequence"/>
</dbReference>
<evidence type="ECO:0000256" key="2">
    <source>
        <dbReference type="ARBA" id="ARBA00004167"/>
    </source>
</evidence>
<dbReference type="GO" id="GO:0005506">
    <property type="term" value="F:iron ion binding"/>
    <property type="evidence" value="ECO:0007669"/>
    <property type="project" value="InterPro"/>
</dbReference>
<dbReference type="GO" id="GO:0020037">
    <property type="term" value="F:heme binding"/>
    <property type="evidence" value="ECO:0007669"/>
    <property type="project" value="InterPro"/>
</dbReference>
<dbReference type="PANTHER" id="PTHR24286:SF190">
    <property type="entry name" value="CYTOCHROME P450"/>
    <property type="match status" value="1"/>
</dbReference>
<dbReference type="CDD" id="cd11043">
    <property type="entry name" value="CYP90-like"/>
    <property type="match status" value="1"/>
</dbReference>
<comment type="similarity">
    <text evidence="3 10">Belongs to the cytochrome P450 family.</text>
</comment>
<accession>A0A1Q3BKU7</accession>
<dbReference type="InterPro" id="IPR002401">
    <property type="entry name" value="Cyt_P450_E_grp-I"/>
</dbReference>
<keyword evidence="11" id="KW-0472">Membrane</keyword>
<comment type="caution">
    <text evidence="12">The sequence shown here is derived from an EMBL/GenBank/DDBJ whole genome shotgun (WGS) entry which is preliminary data.</text>
</comment>
<evidence type="ECO:0000256" key="9">
    <source>
        <dbReference type="PIRSR" id="PIRSR602401-1"/>
    </source>
</evidence>
<keyword evidence="13" id="KW-1185">Reference proteome</keyword>
<dbReference type="InterPro" id="IPR036396">
    <property type="entry name" value="Cyt_P450_sf"/>
</dbReference>
<reference evidence="13" key="1">
    <citation type="submission" date="2016-04" db="EMBL/GenBank/DDBJ databases">
        <title>Cephalotus genome sequencing.</title>
        <authorList>
            <person name="Fukushima K."/>
            <person name="Hasebe M."/>
            <person name="Fang X."/>
        </authorList>
    </citation>
    <scope>NUCLEOTIDE SEQUENCE [LARGE SCALE GENOMIC DNA]</scope>
    <source>
        <strain evidence="13">cv. St1</strain>
    </source>
</reference>
<dbReference type="AlphaFoldDB" id="A0A1Q3BKU7"/>
<dbReference type="InParanoid" id="A0A1Q3BKU7"/>
<evidence type="ECO:0000256" key="5">
    <source>
        <dbReference type="ARBA" id="ARBA00022723"/>
    </source>
</evidence>
<evidence type="ECO:0000313" key="13">
    <source>
        <dbReference type="Proteomes" id="UP000187406"/>
    </source>
</evidence>
<protein>
    <submittedName>
        <fullName evidence="12">p450 domain-containing protein</fullName>
    </submittedName>
</protein>
<evidence type="ECO:0000256" key="1">
    <source>
        <dbReference type="ARBA" id="ARBA00001971"/>
    </source>
</evidence>
<proteinExistence type="inferred from homology"/>
<evidence type="ECO:0000256" key="4">
    <source>
        <dbReference type="ARBA" id="ARBA00022692"/>
    </source>
</evidence>
<dbReference type="PANTHER" id="PTHR24286">
    <property type="entry name" value="CYTOCHROME P450 26"/>
    <property type="match status" value="1"/>
</dbReference>
<evidence type="ECO:0000256" key="11">
    <source>
        <dbReference type="SAM" id="Phobius"/>
    </source>
</evidence>
<evidence type="ECO:0000256" key="6">
    <source>
        <dbReference type="ARBA" id="ARBA00022989"/>
    </source>
</evidence>
<comment type="cofactor">
    <cofactor evidence="1 9">
        <name>heme</name>
        <dbReference type="ChEBI" id="CHEBI:30413"/>
    </cofactor>
</comment>
<dbReference type="InterPro" id="IPR001128">
    <property type="entry name" value="Cyt_P450"/>
</dbReference>
<evidence type="ECO:0000256" key="7">
    <source>
        <dbReference type="ARBA" id="ARBA00023002"/>
    </source>
</evidence>
<gene>
    <name evidence="12" type="ORF">CFOL_v3_12140</name>
</gene>
<dbReference type="STRING" id="3775.A0A1Q3BKU7"/>
<organism evidence="12 13">
    <name type="scientific">Cephalotus follicularis</name>
    <name type="common">Albany pitcher plant</name>
    <dbReference type="NCBI Taxonomy" id="3775"/>
    <lineage>
        <taxon>Eukaryota</taxon>
        <taxon>Viridiplantae</taxon>
        <taxon>Streptophyta</taxon>
        <taxon>Embryophyta</taxon>
        <taxon>Tracheophyta</taxon>
        <taxon>Spermatophyta</taxon>
        <taxon>Magnoliopsida</taxon>
        <taxon>eudicotyledons</taxon>
        <taxon>Gunneridae</taxon>
        <taxon>Pentapetalae</taxon>
        <taxon>rosids</taxon>
        <taxon>fabids</taxon>
        <taxon>Oxalidales</taxon>
        <taxon>Cephalotaceae</taxon>
        <taxon>Cephalotus</taxon>
    </lineage>
</organism>
<feature type="transmembrane region" description="Helical" evidence="11">
    <location>
        <begin position="6"/>
        <end position="22"/>
    </location>
</feature>
<dbReference type="GO" id="GO:0004497">
    <property type="term" value="F:monooxygenase activity"/>
    <property type="evidence" value="ECO:0007669"/>
    <property type="project" value="UniProtKB-KW"/>
</dbReference>
<evidence type="ECO:0000256" key="8">
    <source>
        <dbReference type="ARBA" id="ARBA00023004"/>
    </source>
</evidence>
<keyword evidence="9 10" id="KW-0349">Heme</keyword>
<keyword evidence="10" id="KW-0503">Monooxygenase</keyword>
<dbReference type="Gene3D" id="1.10.630.10">
    <property type="entry name" value="Cytochrome P450"/>
    <property type="match status" value="1"/>
</dbReference>
<dbReference type="GO" id="GO:0016705">
    <property type="term" value="F:oxidoreductase activity, acting on paired donors, with incorporation or reduction of molecular oxygen"/>
    <property type="evidence" value="ECO:0007669"/>
    <property type="project" value="InterPro"/>
</dbReference>
<dbReference type="GO" id="GO:0016020">
    <property type="term" value="C:membrane"/>
    <property type="evidence" value="ECO:0007669"/>
    <property type="project" value="UniProtKB-SubCell"/>
</dbReference>
<keyword evidence="8 9" id="KW-0408">Iron</keyword>
<keyword evidence="5 9" id="KW-0479">Metal-binding</keyword>
<dbReference type="PRINTS" id="PR00463">
    <property type="entry name" value="EP450I"/>
</dbReference>
<dbReference type="Pfam" id="PF00067">
    <property type="entry name" value="p450"/>
    <property type="match status" value="1"/>
</dbReference>
<evidence type="ECO:0000313" key="12">
    <source>
        <dbReference type="EMBL" id="GAV68637.1"/>
    </source>
</evidence>
<dbReference type="GO" id="GO:0016125">
    <property type="term" value="P:sterol metabolic process"/>
    <property type="evidence" value="ECO:0007669"/>
    <property type="project" value="TreeGrafter"/>
</dbReference>
<dbReference type="FunFam" id="1.10.630.10:FF:000022">
    <property type="entry name" value="Taxadiene 5-alpha hydroxylase"/>
    <property type="match status" value="1"/>
</dbReference>
<feature type="binding site" description="axial binding residue" evidence="9">
    <location>
        <position position="427"/>
    </location>
    <ligand>
        <name>heme</name>
        <dbReference type="ChEBI" id="CHEBI:30413"/>
    </ligand>
    <ligandPart>
        <name>Fe</name>
        <dbReference type="ChEBI" id="CHEBI:18248"/>
    </ligandPart>
</feature>
<dbReference type="OrthoDB" id="3945418at2759"/>
<evidence type="ECO:0000256" key="3">
    <source>
        <dbReference type="ARBA" id="ARBA00010617"/>
    </source>
</evidence>
<evidence type="ECO:0000256" key="10">
    <source>
        <dbReference type="RuleBase" id="RU000461"/>
    </source>
</evidence>
<dbReference type="InterPro" id="IPR017972">
    <property type="entry name" value="Cyt_P450_CS"/>
</dbReference>